<keyword evidence="3" id="KW-0677">Repeat</keyword>
<feature type="compositionally biased region" description="Polar residues" evidence="8">
    <location>
        <begin position="780"/>
        <end position="790"/>
    </location>
</feature>
<dbReference type="PROSITE" id="PS00028">
    <property type="entry name" value="ZINC_FINGER_C2H2_1"/>
    <property type="match status" value="2"/>
</dbReference>
<feature type="compositionally biased region" description="Polar residues" evidence="8">
    <location>
        <begin position="185"/>
        <end position="201"/>
    </location>
</feature>
<comment type="subcellular location">
    <subcellularLocation>
        <location evidence="1">Nucleus</location>
    </subcellularLocation>
</comment>
<feature type="domain" description="C2H2-type" evidence="9">
    <location>
        <begin position="157"/>
        <end position="186"/>
    </location>
</feature>
<keyword evidence="4 7" id="KW-0863">Zinc-finger</keyword>
<evidence type="ECO:0000256" key="2">
    <source>
        <dbReference type="ARBA" id="ARBA00022723"/>
    </source>
</evidence>
<dbReference type="RefSeq" id="XP_064730606.1">
    <property type="nucleotide sequence ID" value="XM_064873502.1"/>
</dbReference>
<feature type="compositionally biased region" description="Polar residues" evidence="8">
    <location>
        <begin position="70"/>
        <end position="84"/>
    </location>
</feature>
<accession>A0ABR0RPJ8</accession>
<dbReference type="InterPro" id="IPR051059">
    <property type="entry name" value="VerF-like"/>
</dbReference>
<keyword evidence="5" id="KW-0862">Zinc</keyword>
<protein>
    <recommendedName>
        <fullName evidence="9">C2H2-type domain-containing protein</fullName>
    </recommendedName>
</protein>
<dbReference type="SUPFAM" id="SSF57667">
    <property type="entry name" value="beta-beta-alpha zinc fingers"/>
    <property type="match status" value="1"/>
</dbReference>
<evidence type="ECO:0000256" key="7">
    <source>
        <dbReference type="PROSITE-ProRule" id="PRU00042"/>
    </source>
</evidence>
<dbReference type="EMBL" id="JAVHJV010000005">
    <property type="protein sequence ID" value="KAK5942516.1"/>
    <property type="molecule type" value="Genomic_DNA"/>
</dbReference>
<dbReference type="Pfam" id="PF00096">
    <property type="entry name" value="zf-C2H2"/>
    <property type="match status" value="1"/>
</dbReference>
<feature type="region of interest" description="Disordered" evidence="8">
    <location>
        <begin position="1"/>
        <end position="98"/>
    </location>
</feature>
<dbReference type="Proteomes" id="UP001334248">
    <property type="component" value="Unassembled WGS sequence"/>
</dbReference>
<comment type="caution">
    <text evidence="10">The sequence shown here is derived from an EMBL/GenBank/DDBJ whole genome shotgun (WGS) entry which is preliminary data.</text>
</comment>
<dbReference type="InterPro" id="IPR013087">
    <property type="entry name" value="Znf_C2H2_type"/>
</dbReference>
<dbReference type="PANTHER" id="PTHR40626:SF30">
    <property type="entry name" value="FINGER DOMAIN PROTEIN, PUTATIVE (AFU_ORTHOLOGUE AFUA_4G13600)-RELATED"/>
    <property type="match status" value="1"/>
</dbReference>
<evidence type="ECO:0000256" key="1">
    <source>
        <dbReference type="ARBA" id="ARBA00004123"/>
    </source>
</evidence>
<keyword evidence="11" id="KW-1185">Reference proteome</keyword>
<evidence type="ECO:0000313" key="11">
    <source>
        <dbReference type="Proteomes" id="UP001334248"/>
    </source>
</evidence>
<evidence type="ECO:0000256" key="3">
    <source>
        <dbReference type="ARBA" id="ARBA00022737"/>
    </source>
</evidence>
<gene>
    <name evidence="10" type="ORF">PMZ80_005081</name>
</gene>
<dbReference type="Pfam" id="PF04082">
    <property type="entry name" value="Fungal_trans"/>
    <property type="match status" value="1"/>
</dbReference>
<feature type="region of interest" description="Disordered" evidence="8">
    <location>
        <begin position="882"/>
        <end position="914"/>
    </location>
</feature>
<keyword evidence="2" id="KW-0479">Metal-binding</keyword>
<evidence type="ECO:0000313" key="10">
    <source>
        <dbReference type="EMBL" id="KAK5942516.1"/>
    </source>
</evidence>
<name>A0ABR0RPJ8_9EURO</name>
<evidence type="ECO:0000256" key="4">
    <source>
        <dbReference type="ARBA" id="ARBA00022771"/>
    </source>
</evidence>
<dbReference type="Gene3D" id="3.30.160.60">
    <property type="entry name" value="Classic Zinc Finger"/>
    <property type="match status" value="2"/>
</dbReference>
<dbReference type="CDD" id="cd12148">
    <property type="entry name" value="fungal_TF_MHR"/>
    <property type="match status" value="1"/>
</dbReference>
<feature type="compositionally biased region" description="Polar residues" evidence="8">
    <location>
        <begin position="889"/>
        <end position="907"/>
    </location>
</feature>
<evidence type="ECO:0000256" key="5">
    <source>
        <dbReference type="ARBA" id="ARBA00022833"/>
    </source>
</evidence>
<evidence type="ECO:0000259" key="9">
    <source>
        <dbReference type="PROSITE" id="PS50157"/>
    </source>
</evidence>
<dbReference type="GeneID" id="89998530"/>
<proteinExistence type="predicted"/>
<feature type="compositionally biased region" description="Low complexity" evidence="8">
    <location>
        <begin position="202"/>
        <end position="222"/>
    </location>
</feature>
<dbReference type="InterPro" id="IPR007219">
    <property type="entry name" value="XnlR_reg_dom"/>
</dbReference>
<feature type="domain" description="C2H2-type" evidence="9">
    <location>
        <begin position="127"/>
        <end position="156"/>
    </location>
</feature>
<feature type="region of interest" description="Disordered" evidence="8">
    <location>
        <begin position="176"/>
        <end position="229"/>
    </location>
</feature>
<sequence>MPRRTPPILDKERSPPRQTQLSQASPVPGNPAEAPPPPPIQSIYPVPGEAPIIPQPTYSETILQTPILATDSSSLPPQQITPGPSSATSRRRSSSSMRNASMNFENIAPSATPTGRISKAKKGKRVHACEFPGCGKVFTRAEHRRRHELNHNPDAIYRCTQPGCGRSFHRMDLLQRHQERHESEASPSLTQSVPQHSSNVFTSPPSVLPSSTITSPPTESVPRTSSAGLSIGSLVNPHSHQYSTADSSLPFGTMFMPSYSQTVDPYFYGSEGSHSPASDRVGHFHRQSISSASSVAAFDPSSISPTMTTMPGTWVPATAAPPMALPSNIFEEGQAHYIQSPTVNAMPVHLRELDGHEFATIQRELSTVPDLIFDSARPEIHRYIRFDCLEHYWKYFHPSFPIVYKPNFVTNTPPPLLLSAVLAIGSFYDSRPDAKLYSLALQEIATKLLRQRGETITSRSRIADLQTVLLLEILSTYSARHASPETSARFRALYASLHQTRQILVQNPLAVFKTLKKEKSEDDLKRAHKFWLEHEARRRIFHACSVLDAQQVALFEQRATIVTHSNLPNKPVNTRGGIDLPCGEALWEATPLQEWSVKAAVSIPEDVNAARARYQAASVNDYSFFQHQIINLNTSANQRCLEEMSSPPERKIPLSKTRLNYHVFHMAKYIPVRSLLIVAGESWFLAKKIEQEAEYTQAKRIIREWVAQATVPSTQMANSLKAHWHALKVLRMIVDPGEGPQQFRTTNMLHEDWAVYLAALVCWAHGYARRNSPHPAAIQVMQTPTASPSASRKRKATEVSTPSRKRQATIPASSVGPFASSTAAHTTQVPQSLSTTAYANPTWSAYGPVNSYSAHWPTYYDQSMMAYSAQADASTATATATTTDPSAYGSSVRTATNTPHSQSSLATTGVPYTVPTTDDPMIELRTYLASTNVSAPQDLTTLDTATLTRTKGVLDAIRTYKIGAKRTVGGLMNDAERVLSRLAEGKNKDMF</sequence>
<feature type="region of interest" description="Disordered" evidence="8">
    <location>
        <begin position="780"/>
        <end position="827"/>
    </location>
</feature>
<keyword evidence="6" id="KW-0539">Nucleus</keyword>
<dbReference type="PROSITE" id="PS50157">
    <property type="entry name" value="ZINC_FINGER_C2H2_2"/>
    <property type="match status" value="2"/>
</dbReference>
<dbReference type="InterPro" id="IPR036236">
    <property type="entry name" value="Znf_C2H2_sf"/>
</dbReference>
<dbReference type="SMART" id="SM00355">
    <property type="entry name" value="ZnF_C2H2"/>
    <property type="match status" value="2"/>
</dbReference>
<organism evidence="10 11">
    <name type="scientific">Knufia obscura</name>
    <dbReference type="NCBI Taxonomy" id="1635080"/>
    <lineage>
        <taxon>Eukaryota</taxon>
        <taxon>Fungi</taxon>
        <taxon>Dikarya</taxon>
        <taxon>Ascomycota</taxon>
        <taxon>Pezizomycotina</taxon>
        <taxon>Eurotiomycetes</taxon>
        <taxon>Chaetothyriomycetidae</taxon>
        <taxon>Chaetothyriales</taxon>
        <taxon>Trichomeriaceae</taxon>
        <taxon>Knufia</taxon>
    </lineage>
</organism>
<evidence type="ECO:0000256" key="6">
    <source>
        <dbReference type="ARBA" id="ARBA00023242"/>
    </source>
</evidence>
<dbReference type="PANTHER" id="PTHR40626">
    <property type="entry name" value="MIP31509P"/>
    <property type="match status" value="1"/>
</dbReference>
<reference evidence="10 11" key="1">
    <citation type="journal article" date="2023" name="Res Sq">
        <title>Genomic and morphological characterization of Knufia obscura isolated from the Mars 2020 spacecraft assembly facility.</title>
        <authorList>
            <person name="Chander A.M."/>
            <person name="Teixeira M.M."/>
            <person name="Singh N.K."/>
            <person name="Williams M.P."/>
            <person name="Parker C.W."/>
            <person name="Leo P."/>
            <person name="Stajich J.E."/>
            <person name="Torok T."/>
            <person name="Tighe S."/>
            <person name="Mason C.E."/>
            <person name="Venkateswaran K."/>
        </authorList>
    </citation>
    <scope>NUCLEOTIDE SEQUENCE [LARGE SCALE GENOMIC DNA]</scope>
    <source>
        <strain evidence="10 11">CCFEE 5817</strain>
    </source>
</reference>
<evidence type="ECO:0000256" key="8">
    <source>
        <dbReference type="SAM" id="MobiDB-lite"/>
    </source>
</evidence>